<organism evidence="2 3">
    <name type="scientific">Umezawaea tangerina</name>
    <dbReference type="NCBI Taxonomy" id="84725"/>
    <lineage>
        <taxon>Bacteria</taxon>
        <taxon>Bacillati</taxon>
        <taxon>Actinomycetota</taxon>
        <taxon>Actinomycetes</taxon>
        <taxon>Pseudonocardiales</taxon>
        <taxon>Pseudonocardiaceae</taxon>
        <taxon>Umezawaea</taxon>
    </lineage>
</organism>
<dbReference type="AlphaFoldDB" id="A0A2T0T7N0"/>
<protein>
    <submittedName>
        <fullName evidence="2">Uncharacterized protein DUF4232</fullName>
    </submittedName>
</protein>
<reference evidence="2 3" key="1">
    <citation type="submission" date="2018-03" db="EMBL/GenBank/DDBJ databases">
        <title>Genomic Encyclopedia of Archaeal and Bacterial Type Strains, Phase II (KMG-II): from individual species to whole genera.</title>
        <authorList>
            <person name="Goeker M."/>
        </authorList>
    </citation>
    <scope>NUCLEOTIDE SEQUENCE [LARGE SCALE GENOMIC DNA]</scope>
    <source>
        <strain evidence="2 3">DSM 44720</strain>
    </source>
</reference>
<proteinExistence type="predicted"/>
<comment type="caution">
    <text evidence="2">The sequence shown here is derived from an EMBL/GenBank/DDBJ whole genome shotgun (WGS) entry which is preliminary data.</text>
</comment>
<sequence length="131" mass="13971">MGFGLDFPIQGSDGQIDVPILLRNNSSARCTIQGFPDVEFQTINGSPWHLVSADDPIDPVSLAPGESTSAALVFLSAGTQEGASNWAPDSVLITPPNTTDTQRLEWTFGTILRQGATTYVRAVGAMDYGNR</sequence>
<evidence type="ECO:0000259" key="1">
    <source>
        <dbReference type="Pfam" id="PF14016"/>
    </source>
</evidence>
<keyword evidence="3" id="KW-1185">Reference proteome</keyword>
<dbReference type="InterPro" id="IPR025326">
    <property type="entry name" value="DUF4232"/>
</dbReference>
<name>A0A2T0T7N0_9PSEU</name>
<feature type="domain" description="DUF4232" evidence="1">
    <location>
        <begin position="12"/>
        <end position="111"/>
    </location>
</feature>
<dbReference type="Proteomes" id="UP000239494">
    <property type="component" value="Unassembled WGS sequence"/>
</dbReference>
<accession>A0A2T0T7N0</accession>
<dbReference type="Pfam" id="PF14016">
    <property type="entry name" value="DUF4232"/>
    <property type="match status" value="1"/>
</dbReference>
<evidence type="ECO:0000313" key="3">
    <source>
        <dbReference type="Proteomes" id="UP000239494"/>
    </source>
</evidence>
<gene>
    <name evidence="2" type="ORF">CLV43_105400</name>
</gene>
<dbReference type="EMBL" id="PVTF01000005">
    <property type="protein sequence ID" value="PRY41642.1"/>
    <property type="molecule type" value="Genomic_DNA"/>
</dbReference>
<evidence type="ECO:0000313" key="2">
    <source>
        <dbReference type="EMBL" id="PRY41642.1"/>
    </source>
</evidence>